<dbReference type="Proteomes" id="UP001219525">
    <property type="component" value="Unassembled WGS sequence"/>
</dbReference>
<evidence type="ECO:0000313" key="1">
    <source>
        <dbReference type="EMBL" id="KAJ7192263.1"/>
    </source>
</evidence>
<dbReference type="AlphaFoldDB" id="A0AAD6UQA2"/>
<accession>A0AAD6UQA2</accession>
<name>A0AAD6UQA2_9AGAR</name>
<comment type="caution">
    <text evidence="1">The sequence shown here is derived from an EMBL/GenBank/DDBJ whole genome shotgun (WGS) entry which is preliminary data.</text>
</comment>
<protein>
    <submittedName>
        <fullName evidence="1">Uncharacterized protein</fullName>
    </submittedName>
</protein>
<organism evidence="1 2">
    <name type="scientific">Mycena pura</name>
    <dbReference type="NCBI Taxonomy" id="153505"/>
    <lineage>
        <taxon>Eukaryota</taxon>
        <taxon>Fungi</taxon>
        <taxon>Dikarya</taxon>
        <taxon>Basidiomycota</taxon>
        <taxon>Agaricomycotina</taxon>
        <taxon>Agaricomycetes</taxon>
        <taxon>Agaricomycetidae</taxon>
        <taxon>Agaricales</taxon>
        <taxon>Marasmiineae</taxon>
        <taxon>Mycenaceae</taxon>
        <taxon>Mycena</taxon>
    </lineage>
</organism>
<proteinExistence type="predicted"/>
<reference evidence="1" key="1">
    <citation type="submission" date="2023-03" db="EMBL/GenBank/DDBJ databases">
        <title>Massive genome expansion in bonnet fungi (Mycena s.s.) driven by repeated elements and novel gene families across ecological guilds.</title>
        <authorList>
            <consortium name="Lawrence Berkeley National Laboratory"/>
            <person name="Harder C.B."/>
            <person name="Miyauchi S."/>
            <person name="Viragh M."/>
            <person name="Kuo A."/>
            <person name="Thoen E."/>
            <person name="Andreopoulos B."/>
            <person name="Lu D."/>
            <person name="Skrede I."/>
            <person name="Drula E."/>
            <person name="Henrissat B."/>
            <person name="Morin E."/>
            <person name="Kohler A."/>
            <person name="Barry K."/>
            <person name="LaButti K."/>
            <person name="Morin E."/>
            <person name="Salamov A."/>
            <person name="Lipzen A."/>
            <person name="Mereny Z."/>
            <person name="Hegedus B."/>
            <person name="Baldrian P."/>
            <person name="Stursova M."/>
            <person name="Weitz H."/>
            <person name="Taylor A."/>
            <person name="Grigoriev I.V."/>
            <person name="Nagy L.G."/>
            <person name="Martin F."/>
            <person name="Kauserud H."/>
        </authorList>
    </citation>
    <scope>NUCLEOTIDE SEQUENCE</scope>
    <source>
        <strain evidence="1">9144</strain>
    </source>
</reference>
<gene>
    <name evidence="1" type="ORF">GGX14DRAFT_406517</name>
</gene>
<keyword evidence="2" id="KW-1185">Reference proteome</keyword>
<sequence>MAAGGRWQHALPWWVPALLPPKDATDVQCATFTAAADRWHDVIHIAAMDLDGPGTAANGDLILRFLTIQRFLTLQIPANPPLLRCYAPGRPGRQTACAHSKQVLRSQSQLSQPETKIAGTGEYALRNDDARLVYGAIALWDLLGANDAPD</sequence>
<evidence type="ECO:0000313" key="2">
    <source>
        <dbReference type="Proteomes" id="UP001219525"/>
    </source>
</evidence>
<dbReference type="EMBL" id="JARJCW010000122">
    <property type="protein sequence ID" value="KAJ7192263.1"/>
    <property type="molecule type" value="Genomic_DNA"/>
</dbReference>